<accession>A0ACC2SDN4</accession>
<evidence type="ECO:0000313" key="2">
    <source>
        <dbReference type="Proteomes" id="UP001165960"/>
    </source>
</evidence>
<dbReference type="Proteomes" id="UP001165960">
    <property type="component" value="Unassembled WGS sequence"/>
</dbReference>
<protein>
    <submittedName>
        <fullName evidence="1">Uncharacterized protein</fullName>
    </submittedName>
</protein>
<reference evidence="1" key="1">
    <citation type="submission" date="2022-04" db="EMBL/GenBank/DDBJ databases">
        <title>Genome of the entomopathogenic fungus Entomophthora muscae.</title>
        <authorList>
            <person name="Elya C."/>
            <person name="Lovett B.R."/>
            <person name="Lee E."/>
            <person name="Macias A.M."/>
            <person name="Hajek A.E."/>
            <person name="De Bivort B.L."/>
            <person name="Kasson M.T."/>
            <person name="De Fine Licht H.H."/>
            <person name="Stajich J.E."/>
        </authorList>
    </citation>
    <scope>NUCLEOTIDE SEQUENCE</scope>
    <source>
        <strain evidence="1">Berkeley</strain>
    </source>
</reference>
<proteinExistence type="predicted"/>
<gene>
    <name evidence="1" type="ORF">DSO57_1031131</name>
</gene>
<comment type="caution">
    <text evidence="1">The sequence shown here is derived from an EMBL/GenBank/DDBJ whole genome shotgun (WGS) entry which is preliminary data.</text>
</comment>
<name>A0ACC2SDN4_9FUNG</name>
<dbReference type="EMBL" id="QTSX02005191">
    <property type="protein sequence ID" value="KAJ9060420.1"/>
    <property type="molecule type" value="Genomic_DNA"/>
</dbReference>
<keyword evidence="2" id="KW-1185">Reference proteome</keyword>
<sequence length="98" mass="10803">MVYGYQSTWCSSGFMESNPGPQEKPCADQGRQEPTRMPIGPNPGLPEMPCPKQEEQEPASLPSVKTGSSISRLETPELNPDPQRLIKLLRMDGNPPTH</sequence>
<organism evidence="1 2">
    <name type="scientific">Entomophthora muscae</name>
    <dbReference type="NCBI Taxonomy" id="34485"/>
    <lineage>
        <taxon>Eukaryota</taxon>
        <taxon>Fungi</taxon>
        <taxon>Fungi incertae sedis</taxon>
        <taxon>Zoopagomycota</taxon>
        <taxon>Entomophthoromycotina</taxon>
        <taxon>Entomophthoromycetes</taxon>
        <taxon>Entomophthorales</taxon>
        <taxon>Entomophthoraceae</taxon>
        <taxon>Entomophthora</taxon>
    </lineage>
</organism>
<evidence type="ECO:0000313" key="1">
    <source>
        <dbReference type="EMBL" id="KAJ9060420.1"/>
    </source>
</evidence>